<evidence type="ECO:0000256" key="5">
    <source>
        <dbReference type="ARBA" id="ARBA00022832"/>
    </source>
</evidence>
<keyword evidence="3" id="KW-0596">Phosphopantetheine</keyword>
<keyword evidence="5" id="KW-0276">Fatty acid metabolism</keyword>
<dbReference type="SUPFAM" id="SSF52777">
    <property type="entry name" value="CoA-dependent acyltransferases"/>
    <property type="match status" value="2"/>
</dbReference>
<sequence>MTWRDVLSGVARRRPDATAFTFHPDSGGAPDRLSYGELDRRSRAIGAELLARGLGGKTAVLLFPAGLDYVATFFGCLYAGVLAVPAYPPSRHKRSIDRLGAILADSGADTALTTAGVRDRLGPRLSAVPGLDRLRLLATDEITDEIAADAAASFVEPELTGDTVAFLQYTSGSTATPRGVVLTNENLLANTALIAQRFELDEDMRGVSWLPMYHDMGLIGSVMATVRAGGRMALLAPSSFASDPVRWLRLISDERATVSGGPNFAFDLCVDRVTPEQRAELDLSSWRVAFNGAEPIRARSLARFAETFADTGFRAEAFLPCYGLAEGSLLVSAGPVGSGFRTHAAPEGSGAAGEIVASGAMPPQQRVEIVDPDMHEPCADGEVGEIWVSGPSVAQGYWNRPDASATTFGARIAGEHTAAFLRTGDLGFRTGGQLYVTGRRKDLVIIRGRNHYPQDIELTVESVHPGLRPNGGAAFSVQDDAGEERLVVVHELRNDHGVDDLDALARRVQQVVAERHEVRPRSVVLLRVGGLPRTSSGKVARHAARAGFRADDLLVLARVDEADTPAPTTEPTTAPAAAPTGLPAAAPEDTHPEAVAEFLRTVVAELLRTAPAEVPLDQPLIELGLDSLDTVRVQHRVQSWLRVQVVVEEALSATITELAATLAAAPRTAEAAEPVADTPADHPLSHNQRAMWFLNQLAPHSAAYHITAAADLRGELDAPALGRALAAVVARHPALRTTFPVVDGEPVQRVHAHLPATCTTHDAREWTEQQLADAVHDAAFRPFDVAEGPLVRVAVFHRAATEHRLVISLHHLVTDLWSMEVLLRELDLHYRAELTQSTVDLPPVTGYPAAARWRAGVLDGGEADRLWEFWRTELAEAPHVLELPADHPRPPEQRFRGRVRRFTLDTALTARLTGLATATGSTLYTVLLSAFQVVLSRYTGQRDLLVGSPVHGRDRAEVSGTIGCFVNTAVLRAQLDPAESFTQLLHRAGPRVRTALAHADLPLSELVERLQVTRNPSRQPLVQAMFTLQRPTGPQGNALAAFVLGHPGASLEFGGLTLRPVTLDQPNTQLDLALTFAETGGQLGALLQYDTDLFTDATAARFAAHLETFLRAVAAHPDRPLHAIDLLSPAERDTALRSWNTTETPYDPHRTVVDRIAEQAARTPDAPAVAHDEQHLTGPDPAAVLGVPTLTYAELDRAANRLAHRLVAEGVGPEQVVGVHLPRSLELAVALIAVHRAGGAYLPIDPDLPPERLSYMLADSGARLVLTHSAVDGALAGVPVRRIRVDELPHDGPDTAPDVRVHPLNTAYVLYTSGSTGRPKGVQVQHASMVNFLVGMQELLDFRAGQRLLALTTFSFDISVLELFLPLVTGGTSHIAGRSVKADGDQLRLRLESGVVDSVQATPASWQLLCDAGWTGTPGLVMLSGGEALPPRLAERLGGLGEQLWNLYGPTETTVWSSATAVDPAAGPIPIGAPIANTRIYVLDEWLQPVPEGVTGEVCIGGDGLARGYLGRPGLSAEKFVADPHSPRPGSRMYRTGDLARVRPGGRIEFLGRADHQVKFHGHRIELGEIEAALGRHPAVRRAVVQVVGERAMVAHVQPRSRASTAAFDRQEANRALREALRQSLPAYMVPTHFTWVAEFPLSASGKVDRKRLPVPEDLGAGQARQAPVTPTEKALADIIGDLLGGASVGRRDNLFELGAHSLLVSRLAIRVRESFGVALPLRRLFESPTVAGLAELVDNSEARSTAPAITKVDRARYPGPTTVQRSDVLRKLQAARALRSRADD</sequence>
<dbReference type="InterPro" id="IPR000873">
    <property type="entry name" value="AMP-dep_synth/lig_dom"/>
</dbReference>
<dbReference type="SUPFAM" id="SSF56801">
    <property type="entry name" value="Acetyl-CoA synthetase-like"/>
    <property type="match status" value="2"/>
</dbReference>
<dbReference type="Proteomes" id="UP001206128">
    <property type="component" value="Unassembled WGS sequence"/>
</dbReference>
<dbReference type="InterPro" id="IPR029058">
    <property type="entry name" value="AB_hydrolase_fold"/>
</dbReference>
<dbReference type="FunFam" id="3.40.50.12780:FF:000012">
    <property type="entry name" value="Non-ribosomal peptide synthetase"/>
    <property type="match status" value="1"/>
</dbReference>
<accession>A0AAE3GFS8</accession>
<dbReference type="PROSITE" id="PS00455">
    <property type="entry name" value="AMP_BINDING"/>
    <property type="match status" value="1"/>
</dbReference>
<evidence type="ECO:0000313" key="10">
    <source>
        <dbReference type="Proteomes" id="UP001206128"/>
    </source>
</evidence>
<dbReference type="PROSITE" id="PS50075">
    <property type="entry name" value="CARRIER"/>
    <property type="match status" value="2"/>
</dbReference>
<dbReference type="InterPro" id="IPR042099">
    <property type="entry name" value="ANL_N_sf"/>
</dbReference>
<dbReference type="InterPro" id="IPR025110">
    <property type="entry name" value="AMP-bd_C"/>
</dbReference>
<dbReference type="PANTHER" id="PTHR45527:SF1">
    <property type="entry name" value="FATTY ACID SYNTHASE"/>
    <property type="match status" value="1"/>
</dbReference>
<evidence type="ECO:0000256" key="6">
    <source>
        <dbReference type="ARBA" id="ARBA00023098"/>
    </source>
</evidence>
<dbReference type="GO" id="GO:0043041">
    <property type="term" value="P:amino acid activation for nonribosomal peptide biosynthetic process"/>
    <property type="evidence" value="ECO:0007669"/>
    <property type="project" value="TreeGrafter"/>
</dbReference>
<dbReference type="FunFam" id="3.40.50.980:FF:000001">
    <property type="entry name" value="Non-ribosomal peptide synthetase"/>
    <property type="match status" value="1"/>
</dbReference>
<dbReference type="PANTHER" id="PTHR45527">
    <property type="entry name" value="NONRIBOSOMAL PEPTIDE SYNTHETASE"/>
    <property type="match status" value="1"/>
</dbReference>
<feature type="compositionally biased region" description="Low complexity" evidence="7">
    <location>
        <begin position="564"/>
        <end position="587"/>
    </location>
</feature>
<evidence type="ECO:0000313" key="9">
    <source>
        <dbReference type="EMBL" id="MCP2166908.1"/>
    </source>
</evidence>
<dbReference type="GO" id="GO:0003824">
    <property type="term" value="F:catalytic activity"/>
    <property type="evidence" value="ECO:0007669"/>
    <property type="project" value="InterPro"/>
</dbReference>
<dbReference type="Pfam" id="PF00501">
    <property type="entry name" value="AMP-binding"/>
    <property type="match status" value="2"/>
</dbReference>
<dbReference type="Gene3D" id="1.10.1200.10">
    <property type="entry name" value="ACP-like"/>
    <property type="match status" value="1"/>
</dbReference>
<keyword evidence="10" id="KW-1185">Reference proteome</keyword>
<dbReference type="Pfam" id="PF23024">
    <property type="entry name" value="AMP-dom_DIP2-like"/>
    <property type="match status" value="1"/>
</dbReference>
<dbReference type="InterPro" id="IPR045851">
    <property type="entry name" value="AMP-bd_C_sf"/>
</dbReference>
<dbReference type="Gene3D" id="3.30.300.30">
    <property type="match status" value="2"/>
</dbReference>
<dbReference type="Gene3D" id="3.40.50.12780">
    <property type="entry name" value="N-terminal domain of ligase-like"/>
    <property type="match status" value="1"/>
</dbReference>
<dbReference type="Gene3D" id="3.30.559.30">
    <property type="entry name" value="Nonribosomal peptide synthetase, condensation domain"/>
    <property type="match status" value="1"/>
</dbReference>
<proteinExistence type="inferred from homology"/>
<dbReference type="GO" id="GO:0005829">
    <property type="term" value="C:cytosol"/>
    <property type="evidence" value="ECO:0007669"/>
    <property type="project" value="TreeGrafter"/>
</dbReference>
<dbReference type="GO" id="GO:0031177">
    <property type="term" value="F:phosphopantetheine binding"/>
    <property type="evidence" value="ECO:0007669"/>
    <property type="project" value="InterPro"/>
</dbReference>
<dbReference type="FunFam" id="2.30.38.10:FF:000001">
    <property type="entry name" value="Non-ribosomal peptide synthetase PvdI"/>
    <property type="match status" value="1"/>
</dbReference>
<dbReference type="InterPro" id="IPR001242">
    <property type="entry name" value="Condensation_dom"/>
</dbReference>
<keyword evidence="4" id="KW-0597">Phosphoprotein</keyword>
<evidence type="ECO:0000256" key="2">
    <source>
        <dbReference type="ARBA" id="ARBA00006432"/>
    </source>
</evidence>
<dbReference type="FunFam" id="3.40.50.12780:FF:000013">
    <property type="entry name" value="Long-chain-fatty-acid--AMP ligase FadD32"/>
    <property type="match status" value="1"/>
</dbReference>
<dbReference type="NCBIfam" id="TIGR01733">
    <property type="entry name" value="AA-adenyl-dom"/>
    <property type="match status" value="1"/>
</dbReference>
<dbReference type="GO" id="GO:0071766">
    <property type="term" value="P:Actinobacterium-type cell wall biogenesis"/>
    <property type="evidence" value="ECO:0007669"/>
    <property type="project" value="UniProtKB-ARBA"/>
</dbReference>
<dbReference type="InterPro" id="IPR020845">
    <property type="entry name" value="AMP-binding_CS"/>
</dbReference>
<dbReference type="InterPro" id="IPR020806">
    <property type="entry name" value="PKS_PP-bd"/>
</dbReference>
<dbReference type="Gene3D" id="3.30.559.10">
    <property type="entry name" value="Chloramphenicol acetyltransferase-like domain"/>
    <property type="match status" value="1"/>
</dbReference>
<dbReference type="GO" id="GO:0008610">
    <property type="term" value="P:lipid biosynthetic process"/>
    <property type="evidence" value="ECO:0007669"/>
    <property type="project" value="InterPro"/>
</dbReference>
<dbReference type="RefSeq" id="WP_253773242.1">
    <property type="nucleotide sequence ID" value="NZ_JAMTCK010000008.1"/>
</dbReference>
<dbReference type="Pfam" id="PF00550">
    <property type="entry name" value="PP-binding"/>
    <property type="match status" value="2"/>
</dbReference>
<dbReference type="InterPro" id="IPR009081">
    <property type="entry name" value="PP-bd_ACP"/>
</dbReference>
<dbReference type="SUPFAM" id="SSF47336">
    <property type="entry name" value="ACP-like"/>
    <property type="match status" value="2"/>
</dbReference>
<feature type="domain" description="Carrier" evidence="8">
    <location>
        <begin position="593"/>
        <end position="673"/>
    </location>
</feature>
<reference evidence="9" key="1">
    <citation type="submission" date="2022-06" db="EMBL/GenBank/DDBJ databases">
        <title>Genomic Encyclopedia of Archaeal and Bacterial Type Strains, Phase II (KMG-II): from individual species to whole genera.</title>
        <authorList>
            <person name="Goeker M."/>
        </authorList>
    </citation>
    <scope>NUCLEOTIDE SEQUENCE</scope>
    <source>
        <strain evidence="9">DSM 43935</strain>
    </source>
</reference>
<evidence type="ECO:0000256" key="7">
    <source>
        <dbReference type="SAM" id="MobiDB-lite"/>
    </source>
</evidence>
<gene>
    <name evidence="9" type="ORF">LX83_003780</name>
</gene>
<comment type="cofactor">
    <cofactor evidence="1">
        <name>pantetheine 4'-phosphate</name>
        <dbReference type="ChEBI" id="CHEBI:47942"/>
    </cofactor>
</comment>
<dbReference type="InterPro" id="IPR036736">
    <property type="entry name" value="ACP-like_sf"/>
</dbReference>
<dbReference type="InterPro" id="IPR040097">
    <property type="entry name" value="FAAL/FAAC"/>
</dbReference>
<keyword evidence="6" id="KW-0443">Lipid metabolism</keyword>
<dbReference type="EMBL" id="JAMTCK010000008">
    <property type="protein sequence ID" value="MCP2166908.1"/>
    <property type="molecule type" value="Genomic_DNA"/>
</dbReference>
<dbReference type="CDD" id="cd19531">
    <property type="entry name" value="LCL_NRPS-like"/>
    <property type="match status" value="1"/>
</dbReference>
<dbReference type="Gene3D" id="2.30.38.10">
    <property type="entry name" value="Luciferase, Domain 3"/>
    <property type="match status" value="1"/>
</dbReference>
<dbReference type="CDD" id="cd05931">
    <property type="entry name" value="FAAL"/>
    <property type="match status" value="1"/>
</dbReference>
<name>A0AAE3GFS8_9PSEU</name>
<feature type="domain" description="Carrier" evidence="8">
    <location>
        <begin position="1667"/>
        <end position="1742"/>
    </location>
</feature>
<dbReference type="GO" id="GO:0044550">
    <property type="term" value="P:secondary metabolite biosynthetic process"/>
    <property type="evidence" value="ECO:0007669"/>
    <property type="project" value="TreeGrafter"/>
</dbReference>
<evidence type="ECO:0000256" key="4">
    <source>
        <dbReference type="ARBA" id="ARBA00022553"/>
    </source>
</evidence>
<evidence type="ECO:0000256" key="3">
    <source>
        <dbReference type="ARBA" id="ARBA00022450"/>
    </source>
</evidence>
<protein>
    <submittedName>
        <fullName evidence="9">Amino acid adenylation domain-containing protein</fullName>
    </submittedName>
</protein>
<evidence type="ECO:0000256" key="1">
    <source>
        <dbReference type="ARBA" id="ARBA00001957"/>
    </source>
</evidence>
<dbReference type="Gene3D" id="3.40.50.980">
    <property type="match status" value="2"/>
</dbReference>
<dbReference type="GO" id="GO:0006631">
    <property type="term" value="P:fatty acid metabolic process"/>
    <property type="evidence" value="ECO:0007669"/>
    <property type="project" value="UniProtKB-KW"/>
</dbReference>
<organism evidence="9 10">
    <name type="scientific">Goodfellowiella coeruleoviolacea</name>
    <dbReference type="NCBI Taxonomy" id="334858"/>
    <lineage>
        <taxon>Bacteria</taxon>
        <taxon>Bacillati</taxon>
        <taxon>Actinomycetota</taxon>
        <taxon>Actinomycetes</taxon>
        <taxon>Pseudonocardiales</taxon>
        <taxon>Pseudonocardiaceae</taxon>
        <taxon>Goodfellowiella</taxon>
    </lineage>
</organism>
<comment type="caution">
    <text evidence="9">The sequence shown here is derived from an EMBL/GenBank/DDBJ whole genome shotgun (WGS) entry which is preliminary data.</text>
</comment>
<dbReference type="Gene3D" id="3.40.50.1820">
    <property type="entry name" value="alpha/beta hydrolase"/>
    <property type="match status" value="1"/>
</dbReference>
<comment type="similarity">
    <text evidence="2">Belongs to the ATP-dependent AMP-binding enzyme family.</text>
</comment>
<feature type="region of interest" description="Disordered" evidence="7">
    <location>
        <begin position="563"/>
        <end position="588"/>
    </location>
</feature>
<dbReference type="Pfam" id="PF00668">
    <property type="entry name" value="Condensation"/>
    <property type="match status" value="1"/>
</dbReference>
<dbReference type="Pfam" id="PF13193">
    <property type="entry name" value="AMP-binding_C"/>
    <property type="match status" value="1"/>
</dbReference>
<dbReference type="InterPro" id="IPR023213">
    <property type="entry name" value="CAT-like_dom_sf"/>
</dbReference>
<evidence type="ECO:0000259" key="8">
    <source>
        <dbReference type="PROSITE" id="PS50075"/>
    </source>
</evidence>
<dbReference type="InterPro" id="IPR010071">
    <property type="entry name" value="AA_adenyl_dom"/>
</dbReference>
<dbReference type="SMART" id="SM00823">
    <property type="entry name" value="PKS_PP"/>
    <property type="match status" value="2"/>
</dbReference>